<name>A0A3S5BZW8_BARVI</name>
<evidence type="ECO:0000256" key="7">
    <source>
        <dbReference type="ARBA" id="ARBA00023268"/>
    </source>
</evidence>
<dbReference type="Pfam" id="PF01808">
    <property type="entry name" value="AICARFT_IMPCHas"/>
    <property type="match status" value="1"/>
</dbReference>
<comment type="domain">
    <text evidence="10">The IMP cyclohydrolase activity resides in the N-terminal region.</text>
</comment>
<dbReference type="InterPro" id="IPR036914">
    <property type="entry name" value="MGS-like_dom_sf"/>
</dbReference>
<keyword evidence="6 10" id="KW-0378">Hydrolase</keyword>
<feature type="domain" description="MGS-like" evidence="11">
    <location>
        <begin position="8"/>
        <end position="158"/>
    </location>
</feature>
<dbReference type="Proteomes" id="UP000274201">
    <property type="component" value="Chromosome"/>
</dbReference>
<keyword evidence="7 10" id="KW-0511">Multifunctional enzyme</keyword>
<sequence length="538" mass="57818">MGIVAKNFPVPDLHRVRRVLLSVSDKTGLVTFAQALHAYGVELISTGGTAKALMAAGLAVKDVAEITGFPEIMDGRVKTLHPLIHGALLGVRQDPSHAAAMEKHGIHGIDLLVVNLYPFEETSQSGADGQTILENIDIGGPAMIRAAAKNHAYTGVVTAVRDYDVVLAELKKHDGCLSLSMRRQLAMRAYAHTAAYDTAIAAWFAQDLKVETPEWQSFSGHLESVMRYGENPHQRAAFYRSREKRFGVATAKLLQGKELSYNNMNDTDAAFELVAEFDPQKTAAVALIKHANPCGVAEGQSLKEAYLKALLCDNVSAFGGIVALNQTLDEECAEEIVKIFTEVIISPDATMAAREVIARKKNLRLLVTGGVPNPRCEGLIAKTLAGGMLVQSRDNMVVDDLKLQVVTKRAPTPEEMRDLQFAFRVVKHVKSNAIVYAKNSATVGIGAGQMSRVDSANIAARKAEESAQRAGLTESPAKGSVVASDAFFPFADGLLAAVEAGATAVIQPGGSMRDEEVIAEADAHDLAMVFTGVRHFRH</sequence>
<comment type="catalytic activity">
    <reaction evidence="9 10">
        <text>IMP + H2O = 5-formamido-1-(5-phospho-D-ribosyl)imidazole-4-carboxamide</text>
        <dbReference type="Rhea" id="RHEA:18445"/>
        <dbReference type="ChEBI" id="CHEBI:15377"/>
        <dbReference type="ChEBI" id="CHEBI:58053"/>
        <dbReference type="ChEBI" id="CHEBI:58467"/>
        <dbReference type="EC" id="3.5.4.10"/>
    </reaction>
</comment>
<dbReference type="PIRSF" id="PIRSF000414">
    <property type="entry name" value="AICARFT_IMPCHas"/>
    <property type="match status" value="1"/>
</dbReference>
<dbReference type="PANTHER" id="PTHR11692:SF0">
    <property type="entry name" value="BIFUNCTIONAL PURINE BIOSYNTHESIS PROTEIN ATIC"/>
    <property type="match status" value="1"/>
</dbReference>
<evidence type="ECO:0000256" key="5">
    <source>
        <dbReference type="ARBA" id="ARBA00022755"/>
    </source>
</evidence>
<dbReference type="NCBIfam" id="TIGR00355">
    <property type="entry name" value="purH"/>
    <property type="match status" value="1"/>
</dbReference>
<dbReference type="InterPro" id="IPR024051">
    <property type="entry name" value="AICAR_Tfase_dup_dom_sf"/>
</dbReference>
<dbReference type="SMART" id="SM00851">
    <property type="entry name" value="MGS"/>
    <property type="match status" value="1"/>
</dbReference>
<reference evidence="12 13" key="1">
    <citation type="submission" date="2018-12" db="EMBL/GenBank/DDBJ databases">
        <authorList>
            <consortium name="Pathogen Informatics"/>
        </authorList>
    </citation>
    <scope>NUCLEOTIDE SEQUENCE [LARGE SCALE GENOMIC DNA]</scope>
    <source>
        <strain evidence="12 13">NCTC12905</strain>
    </source>
</reference>
<keyword evidence="4 10" id="KW-0808">Transferase</keyword>
<dbReference type="GO" id="GO:0006189">
    <property type="term" value="P:'de novo' IMP biosynthetic process"/>
    <property type="evidence" value="ECO:0007669"/>
    <property type="project" value="UniProtKB-UniRule"/>
</dbReference>
<dbReference type="InterPro" id="IPR002695">
    <property type="entry name" value="PurH-like"/>
</dbReference>
<dbReference type="InterPro" id="IPR016193">
    <property type="entry name" value="Cytidine_deaminase-like"/>
</dbReference>
<evidence type="ECO:0000256" key="4">
    <source>
        <dbReference type="ARBA" id="ARBA00022679"/>
    </source>
</evidence>
<dbReference type="SUPFAM" id="SSF53927">
    <property type="entry name" value="Cytidine deaminase-like"/>
    <property type="match status" value="1"/>
</dbReference>
<keyword evidence="5 10" id="KW-0658">Purine biosynthesis</keyword>
<dbReference type="AlphaFoldDB" id="A0A3S5BZW8"/>
<dbReference type="EC" id="2.1.2.3" evidence="10"/>
<dbReference type="GO" id="GO:0004643">
    <property type="term" value="F:phosphoribosylaminoimidazolecarboxamide formyltransferase activity"/>
    <property type="evidence" value="ECO:0007669"/>
    <property type="project" value="UniProtKB-UniRule"/>
</dbReference>
<evidence type="ECO:0000313" key="12">
    <source>
        <dbReference type="EMBL" id="VEJ44529.1"/>
    </source>
</evidence>
<dbReference type="Gene3D" id="3.40.140.20">
    <property type="match status" value="2"/>
</dbReference>
<accession>A0A3S5BZW8</accession>
<dbReference type="UniPathway" id="UPA00074">
    <property type="reaction ID" value="UER00133"/>
</dbReference>
<dbReference type="FunFam" id="3.40.50.1380:FF:000001">
    <property type="entry name" value="Bifunctional purine biosynthesis protein PurH"/>
    <property type="match status" value="1"/>
</dbReference>
<organism evidence="12 13">
    <name type="scientific">Bartonella vinsonii</name>
    <name type="common">Rochalimaea vinsonii</name>
    <dbReference type="NCBI Taxonomy" id="33047"/>
    <lineage>
        <taxon>Bacteria</taxon>
        <taxon>Pseudomonadati</taxon>
        <taxon>Pseudomonadota</taxon>
        <taxon>Alphaproteobacteria</taxon>
        <taxon>Hyphomicrobiales</taxon>
        <taxon>Bartonellaceae</taxon>
        <taxon>Bartonella</taxon>
    </lineage>
</organism>
<dbReference type="EMBL" id="LR134529">
    <property type="protein sequence ID" value="VEJ44529.1"/>
    <property type="molecule type" value="Genomic_DNA"/>
</dbReference>
<dbReference type="Gene3D" id="3.40.50.1380">
    <property type="entry name" value="Methylglyoxal synthase-like domain"/>
    <property type="match status" value="1"/>
</dbReference>
<evidence type="ECO:0000256" key="3">
    <source>
        <dbReference type="ARBA" id="ARBA00007667"/>
    </source>
</evidence>
<dbReference type="OrthoDB" id="9802065at2"/>
<dbReference type="EC" id="3.5.4.10" evidence="10"/>
<comment type="catalytic activity">
    <reaction evidence="8 10">
        <text>(6R)-10-formyltetrahydrofolate + 5-amino-1-(5-phospho-beta-D-ribosyl)imidazole-4-carboxamide = 5-formamido-1-(5-phospho-D-ribosyl)imidazole-4-carboxamide + (6S)-5,6,7,8-tetrahydrofolate</text>
        <dbReference type="Rhea" id="RHEA:22192"/>
        <dbReference type="ChEBI" id="CHEBI:57453"/>
        <dbReference type="ChEBI" id="CHEBI:58467"/>
        <dbReference type="ChEBI" id="CHEBI:58475"/>
        <dbReference type="ChEBI" id="CHEBI:195366"/>
        <dbReference type="EC" id="2.1.2.3"/>
    </reaction>
</comment>
<dbReference type="GO" id="GO:0005829">
    <property type="term" value="C:cytosol"/>
    <property type="evidence" value="ECO:0007669"/>
    <property type="project" value="TreeGrafter"/>
</dbReference>
<dbReference type="SUPFAM" id="SSF52335">
    <property type="entry name" value="Methylglyoxal synthase-like"/>
    <property type="match status" value="1"/>
</dbReference>
<dbReference type="Pfam" id="PF02142">
    <property type="entry name" value="MGS"/>
    <property type="match status" value="1"/>
</dbReference>
<evidence type="ECO:0000256" key="10">
    <source>
        <dbReference type="HAMAP-Rule" id="MF_00139"/>
    </source>
</evidence>
<dbReference type="PANTHER" id="PTHR11692">
    <property type="entry name" value="BIFUNCTIONAL PURINE BIOSYNTHESIS PROTEIN PURH"/>
    <property type="match status" value="1"/>
</dbReference>
<comment type="similarity">
    <text evidence="3 10">Belongs to the PurH family.</text>
</comment>
<evidence type="ECO:0000256" key="8">
    <source>
        <dbReference type="ARBA" id="ARBA00050488"/>
    </source>
</evidence>
<dbReference type="RefSeq" id="WP_126602007.1">
    <property type="nucleotide sequence ID" value="NZ_LR134529.1"/>
</dbReference>
<protein>
    <recommendedName>
        <fullName evidence="10">Bifunctional purine biosynthesis protein PurH</fullName>
    </recommendedName>
    <domain>
        <recommendedName>
            <fullName evidence="10">Phosphoribosylaminoimidazolecarboxamide formyltransferase</fullName>
            <ecNumber evidence="10">2.1.2.3</ecNumber>
        </recommendedName>
        <alternativeName>
            <fullName evidence="10">AICAR transformylase</fullName>
        </alternativeName>
    </domain>
    <domain>
        <recommendedName>
            <fullName evidence="10">IMP cyclohydrolase</fullName>
            <ecNumber evidence="10">3.5.4.10</ecNumber>
        </recommendedName>
        <alternativeName>
            <fullName evidence="10">ATIC</fullName>
        </alternativeName>
        <alternativeName>
            <fullName evidence="10">IMP synthase</fullName>
        </alternativeName>
        <alternativeName>
            <fullName evidence="10">Inosinicase</fullName>
        </alternativeName>
    </domain>
</protein>
<dbReference type="NCBIfam" id="NF002049">
    <property type="entry name" value="PRK00881.1"/>
    <property type="match status" value="1"/>
</dbReference>
<evidence type="ECO:0000259" key="11">
    <source>
        <dbReference type="PROSITE" id="PS51855"/>
    </source>
</evidence>
<evidence type="ECO:0000256" key="2">
    <source>
        <dbReference type="ARBA" id="ARBA00004954"/>
    </source>
</evidence>
<evidence type="ECO:0000313" key="13">
    <source>
        <dbReference type="Proteomes" id="UP000274201"/>
    </source>
</evidence>
<evidence type="ECO:0000256" key="9">
    <source>
        <dbReference type="ARBA" id="ARBA00050687"/>
    </source>
</evidence>
<dbReference type="GO" id="GO:0003937">
    <property type="term" value="F:IMP cyclohydrolase activity"/>
    <property type="evidence" value="ECO:0007669"/>
    <property type="project" value="UniProtKB-UniRule"/>
</dbReference>
<comment type="pathway">
    <text evidence="1 10">Purine metabolism; IMP biosynthesis via de novo pathway; IMP from 5-formamido-1-(5-phospho-D-ribosyl)imidazole-4-carboxamide: step 1/1.</text>
</comment>
<comment type="pathway">
    <text evidence="2 10">Purine metabolism; IMP biosynthesis via de novo pathway; 5-formamido-1-(5-phospho-D-ribosyl)imidazole-4-carboxamide from 5-amino-1-(5-phospho-D-ribosyl)imidazole-4-carboxamide (10-formyl THF route): step 1/1.</text>
</comment>
<dbReference type="InterPro" id="IPR011607">
    <property type="entry name" value="MGS-like_dom"/>
</dbReference>
<dbReference type="STRING" id="1094497.BVwin_14460"/>
<dbReference type="SMART" id="SM00798">
    <property type="entry name" value="AICARFT_IMPCHas"/>
    <property type="match status" value="1"/>
</dbReference>
<evidence type="ECO:0000256" key="6">
    <source>
        <dbReference type="ARBA" id="ARBA00022801"/>
    </source>
</evidence>
<gene>
    <name evidence="10 12" type="primary">purH</name>
    <name evidence="12" type="ORF">NCTC12905_00165</name>
</gene>
<evidence type="ECO:0000256" key="1">
    <source>
        <dbReference type="ARBA" id="ARBA00004844"/>
    </source>
</evidence>
<proteinExistence type="inferred from homology"/>
<dbReference type="FunFam" id="3.40.140.20:FF:000001">
    <property type="entry name" value="Bifunctional purine biosynthesis protein PurH"/>
    <property type="match status" value="1"/>
</dbReference>
<dbReference type="PROSITE" id="PS51855">
    <property type="entry name" value="MGS"/>
    <property type="match status" value="1"/>
</dbReference>
<dbReference type="HAMAP" id="MF_00139">
    <property type="entry name" value="PurH"/>
    <property type="match status" value="1"/>
</dbReference>
<dbReference type="CDD" id="cd01421">
    <property type="entry name" value="IMPCH"/>
    <property type="match status" value="1"/>
</dbReference>